<dbReference type="Pfam" id="PF07702">
    <property type="entry name" value="UTRA"/>
    <property type="match status" value="1"/>
</dbReference>
<evidence type="ECO:0000256" key="2">
    <source>
        <dbReference type="ARBA" id="ARBA00023125"/>
    </source>
</evidence>
<keyword evidence="2" id="KW-0238">DNA-binding</keyword>
<dbReference type="CDD" id="cd07377">
    <property type="entry name" value="WHTH_GntR"/>
    <property type="match status" value="1"/>
</dbReference>
<accession>A0ABU9CFF2</accession>
<dbReference type="Pfam" id="PF00392">
    <property type="entry name" value="GntR"/>
    <property type="match status" value="1"/>
</dbReference>
<evidence type="ECO:0000313" key="5">
    <source>
        <dbReference type="EMBL" id="MEK8050436.1"/>
    </source>
</evidence>
<keyword evidence="1" id="KW-0805">Transcription regulation</keyword>
<sequence>MSATTSGGATLAALLGALDAQSSQPLYLQLQQALRRAIEQRVLGPETALPPERVLAEELGVSRITVRKAIDGLAAEGLLEKRQGAGNFVCTRIDKNFAKLTSFSEDMRARGRSPSSVWLKKSEGTVSPEEALKLALSPGTTVYRFERLRLADGHPMAIERCTLAAWTVPSLTAVDHSLYDALDQAGHRPVRALQRLHALLLTDEQARLLEAKPRDAGLLVERLGYLADGRAVELSQSIYRGDTYDFVAELNAG</sequence>
<evidence type="ECO:0000256" key="3">
    <source>
        <dbReference type="ARBA" id="ARBA00023163"/>
    </source>
</evidence>
<proteinExistence type="predicted"/>
<dbReference type="SUPFAM" id="SSF46785">
    <property type="entry name" value="Winged helix' DNA-binding domain"/>
    <property type="match status" value="1"/>
</dbReference>
<dbReference type="InterPro" id="IPR011663">
    <property type="entry name" value="UTRA"/>
</dbReference>
<reference evidence="5 6" key="1">
    <citation type="submission" date="2024-04" db="EMBL/GenBank/DDBJ databases">
        <title>Novel species of the genus Ideonella isolated from streams.</title>
        <authorList>
            <person name="Lu H."/>
        </authorList>
    </citation>
    <scope>NUCLEOTIDE SEQUENCE [LARGE SCALE GENOMIC DNA]</scope>
    <source>
        <strain evidence="5 6">DXS22W</strain>
    </source>
</reference>
<dbReference type="InterPro" id="IPR036390">
    <property type="entry name" value="WH_DNA-bd_sf"/>
</dbReference>
<dbReference type="SMART" id="SM00345">
    <property type="entry name" value="HTH_GNTR"/>
    <property type="match status" value="1"/>
</dbReference>
<name>A0ABU9CFF2_9BURK</name>
<organism evidence="5 6">
    <name type="scientific">Pseudaquabacterium inlustre</name>
    <dbReference type="NCBI Taxonomy" id="2984192"/>
    <lineage>
        <taxon>Bacteria</taxon>
        <taxon>Pseudomonadati</taxon>
        <taxon>Pseudomonadota</taxon>
        <taxon>Betaproteobacteria</taxon>
        <taxon>Burkholderiales</taxon>
        <taxon>Sphaerotilaceae</taxon>
        <taxon>Pseudaquabacterium</taxon>
    </lineage>
</organism>
<feature type="domain" description="HTH gntR-type" evidence="4">
    <location>
        <begin position="24"/>
        <end position="92"/>
    </location>
</feature>
<dbReference type="Gene3D" id="1.10.10.10">
    <property type="entry name" value="Winged helix-like DNA-binding domain superfamily/Winged helix DNA-binding domain"/>
    <property type="match status" value="1"/>
</dbReference>
<gene>
    <name evidence="5" type="ORF">AACH10_09320</name>
</gene>
<protein>
    <submittedName>
        <fullName evidence="5">GntR family transcriptional regulator</fullName>
    </submittedName>
</protein>
<dbReference type="InterPro" id="IPR050679">
    <property type="entry name" value="Bact_HTH_transcr_reg"/>
</dbReference>
<dbReference type="Proteomes" id="UP001365405">
    <property type="component" value="Unassembled WGS sequence"/>
</dbReference>
<dbReference type="PROSITE" id="PS50949">
    <property type="entry name" value="HTH_GNTR"/>
    <property type="match status" value="1"/>
</dbReference>
<dbReference type="SMART" id="SM00866">
    <property type="entry name" value="UTRA"/>
    <property type="match status" value="1"/>
</dbReference>
<evidence type="ECO:0000256" key="1">
    <source>
        <dbReference type="ARBA" id="ARBA00023015"/>
    </source>
</evidence>
<evidence type="ECO:0000259" key="4">
    <source>
        <dbReference type="PROSITE" id="PS50949"/>
    </source>
</evidence>
<evidence type="ECO:0000313" key="6">
    <source>
        <dbReference type="Proteomes" id="UP001365405"/>
    </source>
</evidence>
<dbReference type="InterPro" id="IPR036388">
    <property type="entry name" value="WH-like_DNA-bd_sf"/>
</dbReference>
<dbReference type="RefSeq" id="WP_341410111.1">
    <property type="nucleotide sequence ID" value="NZ_JBBUTH010000004.1"/>
</dbReference>
<comment type="caution">
    <text evidence="5">The sequence shown here is derived from an EMBL/GenBank/DDBJ whole genome shotgun (WGS) entry which is preliminary data.</text>
</comment>
<keyword evidence="6" id="KW-1185">Reference proteome</keyword>
<dbReference type="InterPro" id="IPR000524">
    <property type="entry name" value="Tscrpt_reg_HTH_GntR"/>
</dbReference>
<keyword evidence="3" id="KW-0804">Transcription</keyword>
<dbReference type="PANTHER" id="PTHR44846:SF1">
    <property type="entry name" value="MANNOSYL-D-GLYCERATE TRANSPORT_METABOLISM SYSTEM REPRESSOR MNGR-RELATED"/>
    <property type="match status" value="1"/>
</dbReference>
<dbReference type="PANTHER" id="PTHR44846">
    <property type="entry name" value="MANNOSYL-D-GLYCERATE TRANSPORT/METABOLISM SYSTEM REPRESSOR MNGR-RELATED"/>
    <property type="match status" value="1"/>
</dbReference>
<dbReference type="PRINTS" id="PR00035">
    <property type="entry name" value="HTHGNTR"/>
</dbReference>
<dbReference type="Gene3D" id="3.40.1410.10">
    <property type="entry name" value="Chorismate lyase-like"/>
    <property type="match status" value="1"/>
</dbReference>
<dbReference type="InterPro" id="IPR028978">
    <property type="entry name" value="Chorismate_lyase_/UTRA_dom_sf"/>
</dbReference>
<dbReference type="SUPFAM" id="SSF64288">
    <property type="entry name" value="Chorismate lyase-like"/>
    <property type="match status" value="1"/>
</dbReference>
<dbReference type="EMBL" id="JBBUTH010000004">
    <property type="protein sequence ID" value="MEK8050436.1"/>
    <property type="molecule type" value="Genomic_DNA"/>
</dbReference>